<comment type="caution">
    <text evidence="1">The sequence shown here is derived from an EMBL/GenBank/DDBJ whole genome shotgun (WGS) entry which is preliminary data.</text>
</comment>
<evidence type="ECO:0000313" key="1">
    <source>
        <dbReference type="EMBL" id="MCW8037927.1"/>
    </source>
</evidence>
<organism evidence="1 2">
    <name type="scientific">Acinetobacter entericus</name>
    <dbReference type="NCBI Taxonomy" id="2989714"/>
    <lineage>
        <taxon>Bacteria</taxon>
        <taxon>Pseudomonadati</taxon>
        <taxon>Pseudomonadota</taxon>
        <taxon>Gammaproteobacteria</taxon>
        <taxon>Moraxellales</taxon>
        <taxon>Moraxellaceae</taxon>
        <taxon>Acinetobacter</taxon>
    </lineage>
</organism>
<gene>
    <name evidence="1" type="ORF">OKC24_01840</name>
</gene>
<evidence type="ECO:0000313" key="2">
    <source>
        <dbReference type="Proteomes" id="UP001209682"/>
    </source>
</evidence>
<dbReference type="EMBL" id="JAPEQW010000002">
    <property type="protein sequence ID" value="MCW8037927.1"/>
    <property type="molecule type" value="Genomic_DNA"/>
</dbReference>
<dbReference type="RefSeq" id="WP_265464642.1">
    <property type="nucleotide sequence ID" value="NZ_JAPEQW010000002.1"/>
</dbReference>
<proteinExistence type="predicted"/>
<protein>
    <submittedName>
        <fullName evidence="1">Uncharacterized protein</fullName>
    </submittedName>
</protein>
<keyword evidence="2" id="KW-1185">Reference proteome</keyword>
<dbReference type="Proteomes" id="UP001209682">
    <property type="component" value="Unassembled WGS sequence"/>
</dbReference>
<reference evidence="1 2" key="1">
    <citation type="submission" date="2022-11" db="EMBL/GenBank/DDBJ databases">
        <title>Acinetobacter entericus sp. nov., isolated from the gut of the plastic-eating larvae of the Coleoptera insect Zophobas atratus.</title>
        <authorList>
            <person name="Dong X."/>
            <person name="Yang Y."/>
        </authorList>
    </citation>
    <scope>NUCLEOTIDE SEQUENCE [LARGE SCALE GENOMIC DNA]</scope>
    <source>
        <strain evidence="1 2">BIT-DXN8</strain>
    </source>
</reference>
<sequence>MSEFDKDAYLEHIRLHRNESLIDMARWGWKSRQDEVDEIKKRVDEALRMLRDWDDQTYRDDAEQLIGELGDVLRGEHESK</sequence>
<name>A0ABT3NEF1_9GAMM</name>
<accession>A0ABT3NEF1</accession>